<comment type="function">
    <text evidence="4">Required for polymorphic O-glycosylation of the serine-rich repeat protein in this bacteria. A stabilizing protein that is part of the accessory SecA2/SecY2 system specifically required to export serine-rich repeat cell wall proteins usually encoded upstream in the same operon. The GtfA-GtfB complex adds GlcNAc from UDP-GlcNAc to the substrate protein, attaching the first sugar residue. Stabilizes the glycosylation activity of GtfA. Has no N-acetylglucosaminyl transferase activity on its own.</text>
</comment>
<evidence type="ECO:0000256" key="3">
    <source>
        <dbReference type="ARBA" id="ARBA00023136"/>
    </source>
</evidence>
<comment type="similarity">
    <text evidence="4">Belongs to the GtfB family.</text>
</comment>
<evidence type="ECO:0000256" key="1">
    <source>
        <dbReference type="ARBA" id="ARBA00004922"/>
    </source>
</evidence>
<gene>
    <name evidence="4 5" type="primary">gtfB</name>
    <name evidence="5" type="ORF">QQM35_02350</name>
</gene>
<comment type="subcellular location">
    <subcellularLocation>
        <location evidence="4">Cell membrane</location>
        <topology evidence="4">Peripheral membrane protein</topology>
    </subcellularLocation>
</comment>
<keyword evidence="2 4" id="KW-1003">Cell membrane</keyword>
<dbReference type="HAMAP" id="MF_01473">
    <property type="entry name" value="GtfB"/>
    <property type="match status" value="1"/>
</dbReference>
<keyword evidence="6" id="KW-1185">Reference proteome</keyword>
<dbReference type="Proteomes" id="UP001436297">
    <property type="component" value="Chromosome"/>
</dbReference>
<dbReference type="InterPro" id="IPR014268">
    <property type="entry name" value="GtfB"/>
</dbReference>
<dbReference type="EMBL" id="CP128355">
    <property type="protein sequence ID" value="XAF70983.1"/>
    <property type="molecule type" value="Genomic_DNA"/>
</dbReference>
<comment type="pathway">
    <text evidence="1 4">Protein modification; protein glycosylation.</text>
</comment>
<sequence>MINLFDYFDAKTELLYKSLQLAGHNNPTIVLHDDGFLPDEVMSPYRFFAHNLVSPQDKPRFFNEIEVPRFWEIEGNNDEAWIKELGEKRGKICYRPNDKPRIVQRVEWYDKDKVVRFVDHYTKTGIKYAQTVYDKKGKAILKKYMDRNGKEIIYENYVTRDVVLDWEGQTYFFDSEVAFILFYIEQLNIEMDGFIINSLATSFGVLYNLETKGEDVLFWQEQSNGVIPGNMKMIFNNEMRRKFKVNVPSRLEYQTLMNYTQDSEKKFIRPSGYLFKYDKKNQHSENALIMTNSDQIEHIETIVMTSPNITFHIAAVTEMSSKLMNLEQHPNVKLYPTITNDKIQKLYKTCDVFLDINEGKEIVGAVQKAFDNDMLILGYKEIAHNRNVTSPTNLFSKVNELPNLNETLTYIFESKEAFDQRLESQKLNVNEVSKAQFNAALNAVIE</sequence>
<comment type="subunit">
    <text evidence="4">Forms a heterotetramer with 2 subunits each of GtfA and GtfB. Part of the accessory SecA2/SecY2 protein translocation apparatus.</text>
</comment>
<reference evidence="5 6" key="1">
    <citation type="journal article" date="2024" name="Pathogens">
        <title>Staphylococcus hsinchuensis sp. nov., Isolated from Soymilk.</title>
        <authorList>
            <person name="Wang Y.T."/>
            <person name="Lin Y.C."/>
            <person name="Hsieh Y.H."/>
            <person name="Lin Y.T."/>
            <person name="Hamada M."/>
            <person name="Chen C.C."/>
            <person name="Liou J.S."/>
            <person name="Lee A.Y."/>
            <person name="Zhang W.L."/>
            <person name="Chen Y.T."/>
            <person name="Huang C.H."/>
        </authorList>
    </citation>
    <scope>NUCLEOTIDE SEQUENCE [LARGE SCALE GENOMIC DNA]</scope>
    <source>
        <strain evidence="5 6">H164</strain>
    </source>
</reference>
<protein>
    <recommendedName>
        <fullName evidence="4">UDP-N-acetylglucosamine--peptide N-acetylglucosaminyltransferase stabilizing protein GtfB</fullName>
    </recommendedName>
    <alternativeName>
        <fullName evidence="4">Glycosyltransferase stabilizing protein GtfB</fullName>
    </alternativeName>
</protein>
<organism evidence="5 6">
    <name type="scientific">Staphylococcus hsinchuensis</name>
    <dbReference type="NCBI Taxonomy" id="3051183"/>
    <lineage>
        <taxon>Bacteria</taxon>
        <taxon>Bacillati</taxon>
        <taxon>Bacillota</taxon>
        <taxon>Bacilli</taxon>
        <taxon>Bacillales</taxon>
        <taxon>Staphylococcaceae</taxon>
        <taxon>Staphylococcus</taxon>
    </lineage>
</organism>
<evidence type="ECO:0000313" key="5">
    <source>
        <dbReference type="EMBL" id="XAF70983.1"/>
    </source>
</evidence>
<evidence type="ECO:0000256" key="2">
    <source>
        <dbReference type="ARBA" id="ARBA00022475"/>
    </source>
</evidence>
<proteinExistence type="inferred from homology"/>
<name>A0ABZ3EEU9_9STAP</name>
<evidence type="ECO:0000313" key="6">
    <source>
        <dbReference type="Proteomes" id="UP001436297"/>
    </source>
</evidence>
<keyword evidence="3 4" id="KW-0472">Membrane</keyword>
<accession>A0ABZ3EEU9</accession>
<dbReference type="NCBIfam" id="TIGR02919">
    <property type="entry name" value="accessory Sec system glycosylation chaperone GtfB"/>
    <property type="match status" value="1"/>
</dbReference>
<dbReference type="RefSeq" id="WP_251517143.1">
    <property type="nucleotide sequence ID" value="NZ_CP128355.1"/>
</dbReference>
<evidence type="ECO:0000256" key="4">
    <source>
        <dbReference type="HAMAP-Rule" id="MF_01473"/>
    </source>
</evidence>